<comment type="caution">
    <text evidence="1">The sequence shown here is derived from an EMBL/GenBank/DDBJ whole genome shotgun (WGS) entry which is preliminary data.</text>
</comment>
<proteinExistence type="predicted"/>
<name>A0ACB8SPX2_9AGAM</name>
<keyword evidence="2" id="KW-1185">Reference proteome</keyword>
<accession>A0ACB8SPX2</accession>
<sequence>MSTPTTLITQPSAGLRLSIPSISPQSNGLPISPGCPTAGWEPASLRVPKPLGRHGSFPNPSFTPWSSSSQASSASTSPTALASRIEPGTYIAFALSKDAILHNHPKAANVVARFPTKRYLGLVTGSFFYNAEGGELVQELVVVFVSTAASTRLDAASHSLPISPAAGVQPLRTGTLFPFANCRQWATLGTRLLVDNLYKSSLSFALVDEHFDRFEALVNADYDDMRSVFERTGVVDEDPAVQRLRVPEAALPADIWLDIREADPRVDDALKFPDEVHMLEKFVQDAYDYCSE</sequence>
<reference evidence="1" key="1">
    <citation type="submission" date="2021-03" db="EMBL/GenBank/DDBJ databases">
        <authorList>
            <consortium name="DOE Joint Genome Institute"/>
            <person name="Ahrendt S."/>
            <person name="Looney B.P."/>
            <person name="Miyauchi S."/>
            <person name="Morin E."/>
            <person name="Drula E."/>
            <person name="Courty P.E."/>
            <person name="Chicoki N."/>
            <person name="Fauchery L."/>
            <person name="Kohler A."/>
            <person name="Kuo A."/>
            <person name="Labutti K."/>
            <person name="Pangilinan J."/>
            <person name="Lipzen A."/>
            <person name="Riley R."/>
            <person name="Andreopoulos W."/>
            <person name="He G."/>
            <person name="Johnson J."/>
            <person name="Barry K.W."/>
            <person name="Grigoriev I.V."/>
            <person name="Nagy L."/>
            <person name="Hibbett D."/>
            <person name="Henrissat B."/>
            <person name="Matheny P.B."/>
            <person name="Labbe J."/>
            <person name="Martin F."/>
        </authorList>
    </citation>
    <scope>NUCLEOTIDE SEQUENCE</scope>
    <source>
        <strain evidence="1">HHB10654</strain>
    </source>
</reference>
<protein>
    <submittedName>
        <fullName evidence="1">Uncharacterized protein</fullName>
    </submittedName>
</protein>
<dbReference type="EMBL" id="MU277242">
    <property type="protein sequence ID" value="KAI0057786.1"/>
    <property type="molecule type" value="Genomic_DNA"/>
</dbReference>
<gene>
    <name evidence="1" type="ORF">BV25DRAFT_1830700</name>
</gene>
<evidence type="ECO:0000313" key="1">
    <source>
        <dbReference type="EMBL" id="KAI0057786.1"/>
    </source>
</evidence>
<organism evidence="1 2">
    <name type="scientific">Artomyces pyxidatus</name>
    <dbReference type="NCBI Taxonomy" id="48021"/>
    <lineage>
        <taxon>Eukaryota</taxon>
        <taxon>Fungi</taxon>
        <taxon>Dikarya</taxon>
        <taxon>Basidiomycota</taxon>
        <taxon>Agaricomycotina</taxon>
        <taxon>Agaricomycetes</taxon>
        <taxon>Russulales</taxon>
        <taxon>Auriscalpiaceae</taxon>
        <taxon>Artomyces</taxon>
    </lineage>
</organism>
<reference evidence="1" key="2">
    <citation type="journal article" date="2022" name="New Phytol.">
        <title>Evolutionary transition to the ectomycorrhizal habit in the genomes of a hyperdiverse lineage of mushroom-forming fungi.</title>
        <authorList>
            <person name="Looney B."/>
            <person name="Miyauchi S."/>
            <person name="Morin E."/>
            <person name="Drula E."/>
            <person name="Courty P.E."/>
            <person name="Kohler A."/>
            <person name="Kuo A."/>
            <person name="LaButti K."/>
            <person name="Pangilinan J."/>
            <person name="Lipzen A."/>
            <person name="Riley R."/>
            <person name="Andreopoulos W."/>
            <person name="He G."/>
            <person name="Johnson J."/>
            <person name="Nolan M."/>
            <person name="Tritt A."/>
            <person name="Barry K.W."/>
            <person name="Grigoriev I.V."/>
            <person name="Nagy L.G."/>
            <person name="Hibbett D."/>
            <person name="Henrissat B."/>
            <person name="Matheny P.B."/>
            <person name="Labbe J."/>
            <person name="Martin F.M."/>
        </authorList>
    </citation>
    <scope>NUCLEOTIDE SEQUENCE</scope>
    <source>
        <strain evidence="1">HHB10654</strain>
    </source>
</reference>
<evidence type="ECO:0000313" key="2">
    <source>
        <dbReference type="Proteomes" id="UP000814140"/>
    </source>
</evidence>
<dbReference type="Proteomes" id="UP000814140">
    <property type="component" value="Unassembled WGS sequence"/>
</dbReference>